<gene>
    <name evidence="1" type="ORF">Ahy_A02g005330</name>
</gene>
<sequence>MILEDYIPEDLDMEALIEDQAPFNPYPMIEAVEILFVVKPLEKSFNLQALDRWVKKGSIRVMNRAENFFLVKFTNPDDFSHALFEGS</sequence>
<dbReference type="AlphaFoldDB" id="A0A445E6D2"/>
<keyword evidence="2" id="KW-1185">Reference proteome</keyword>
<evidence type="ECO:0000313" key="2">
    <source>
        <dbReference type="Proteomes" id="UP000289738"/>
    </source>
</evidence>
<dbReference type="EMBL" id="SDMP01000002">
    <property type="protein sequence ID" value="RYR71026.1"/>
    <property type="molecule type" value="Genomic_DNA"/>
</dbReference>
<organism evidence="1 2">
    <name type="scientific">Arachis hypogaea</name>
    <name type="common">Peanut</name>
    <dbReference type="NCBI Taxonomy" id="3818"/>
    <lineage>
        <taxon>Eukaryota</taxon>
        <taxon>Viridiplantae</taxon>
        <taxon>Streptophyta</taxon>
        <taxon>Embryophyta</taxon>
        <taxon>Tracheophyta</taxon>
        <taxon>Spermatophyta</taxon>
        <taxon>Magnoliopsida</taxon>
        <taxon>eudicotyledons</taxon>
        <taxon>Gunneridae</taxon>
        <taxon>Pentapetalae</taxon>
        <taxon>rosids</taxon>
        <taxon>fabids</taxon>
        <taxon>Fabales</taxon>
        <taxon>Fabaceae</taxon>
        <taxon>Papilionoideae</taxon>
        <taxon>50 kb inversion clade</taxon>
        <taxon>dalbergioids sensu lato</taxon>
        <taxon>Dalbergieae</taxon>
        <taxon>Pterocarpus clade</taxon>
        <taxon>Arachis</taxon>
    </lineage>
</organism>
<evidence type="ECO:0008006" key="3">
    <source>
        <dbReference type="Google" id="ProtNLM"/>
    </source>
</evidence>
<proteinExistence type="predicted"/>
<protein>
    <recommendedName>
        <fullName evidence="3">DUF4283 domain-containing protein</fullName>
    </recommendedName>
</protein>
<reference evidence="1 2" key="1">
    <citation type="submission" date="2019-01" db="EMBL/GenBank/DDBJ databases">
        <title>Sequencing of cultivated peanut Arachis hypogaea provides insights into genome evolution and oil improvement.</title>
        <authorList>
            <person name="Chen X."/>
        </authorList>
    </citation>
    <scope>NUCLEOTIDE SEQUENCE [LARGE SCALE GENOMIC DNA]</scope>
    <source>
        <strain evidence="2">cv. Fuhuasheng</strain>
        <tissue evidence="1">Leaves</tissue>
    </source>
</reference>
<accession>A0A445E6D2</accession>
<dbReference type="Proteomes" id="UP000289738">
    <property type="component" value="Chromosome A02"/>
</dbReference>
<name>A0A445E6D2_ARAHY</name>
<comment type="caution">
    <text evidence="1">The sequence shown here is derived from an EMBL/GenBank/DDBJ whole genome shotgun (WGS) entry which is preliminary data.</text>
</comment>
<evidence type="ECO:0000313" key="1">
    <source>
        <dbReference type="EMBL" id="RYR71026.1"/>
    </source>
</evidence>